<evidence type="ECO:0000256" key="4">
    <source>
        <dbReference type="SAM" id="MobiDB-lite"/>
    </source>
</evidence>
<keyword evidence="5" id="KW-0732">Signal</keyword>
<dbReference type="VEuPathDB" id="TriTrypDB:TCSYLVIO_000058"/>
<evidence type="ECO:0000259" key="7">
    <source>
        <dbReference type="SMART" id="SM00892"/>
    </source>
</evidence>
<dbReference type="InterPro" id="IPR001604">
    <property type="entry name" value="Endo_G_ENPP1-like_dom"/>
</dbReference>
<feature type="region of interest" description="Disordered" evidence="4">
    <location>
        <begin position="114"/>
        <end position="136"/>
    </location>
</feature>
<comment type="caution">
    <text evidence="8">The sequence shown here is derived from an EMBL/GenBank/DDBJ whole genome shotgun (WGS) entry which is preliminary data.</text>
</comment>
<keyword evidence="8" id="KW-0378">Hydrolase</keyword>
<feature type="domain" description="ENPP1-3/EXOG-like endonuclease/phosphodiesterase" evidence="6">
    <location>
        <begin position="80"/>
        <end position="352"/>
    </location>
</feature>
<dbReference type="InterPro" id="IPR044929">
    <property type="entry name" value="DNA/RNA_non-sp_Endonuclease_sf"/>
</dbReference>
<dbReference type="VEuPathDB" id="TriTrypDB:TcBrA4_0018990"/>
<dbReference type="PANTHER" id="PTHR13966:SF5">
    <property type="entry name" value="ENDONUCLEASE G, MITOCHONDRIAL"/>
    <property type="match status" value="1"/>
</dbReference>
<dbReference type="GO" id="GO:0003676">
    <property type="term" value="F:nucleic acid binding"/>
    <property type="evidence" value="ECO:0007669"/>
    <property type="project" value="InterPro"/>
</dbReference>
<evidence type="ECO:0000313" key="9">
    <source>
        <dbReference type="Proteomes" id="UP000246121"/>
    </source>
</evidence>
<dbReference type="VEuPathDB" id="TriTrypDB:BCY84_05331"/>
<dbReference type="SMART" id="SM00892">
    <property type="entry name" value="Endonuclease_NS"/>
    <property type="match status" value="1"/>
</dbReference>
<dbReference type="Gene3D" id="3.40.570.10">
    <property type="entry name" value="Extracellular Endonuclease, subunit A"/>
    <property type="match status" value="1"/>
</dbReference>
<feature type="chain" id="PRO_5015973882" evidence="5">
    <location>
        <begin position="25"/>
        <end position="455"/>
    </location>
</feature>
<dbReference type="VEuPathDB" id="TriTrypDB:C4B63_21g107"/>
<dbReference type="VEuPathDB" id="TriTrypDB:TCDM_03239"/>
<dbReference type="VEuPathDB" id="TriTrypDB:ECC02_003103"/>
<dbReference type="Proteomes" id="UP000246121">
    <property type="component" value="Unassembled WGS sequence"/>
</dbReference>
<feature type="domain" description="DNA/RNA non-specific endonuclease/pyrophosphatase/phosphodiesterase" evidence="7">
    <location>
        <begin position="79"/>
        <end position="352"/>
    </location>
</feature>
<feature type="compositionally biased region" description="Acidic residues" evidence="4">
    <location>
        <begin position="118"/>
        <end position="128"/>
    </location>
</feature>
<organism evidence="8 9">
    <name type="scientific">Trypanosoma cruzi</name>
    <dbReference type="NCBI Taxonomy" id="5693"/>
    <lineage>
        <taxon>Eukaryota</taxon>
        <taxon>Discoba</taxon>
        <taxon>Euglenozoa</taxon>
        <taxon>Kinetoplastea</taxon>
        <taxon>Metakinetoplastina</taxon>
        <taxon>Trypanosomatida</taxon>
        <taxon>Trypanosomatidae</taxon>
        <taxon>Trypanosoma</taxon>
        <taxon>Schizotrypanum</taxon>
    </lineage>
</organism>
<gene>
    <name evidence="8" type="ORF">C4B63_21g107</name>
</gene>
<dbReference type="GO" id="GO:0004521">
    <property type="term" value="F:RNA endonuclease activity"/>
    <property type="evidence" value="ECO:0007669"/>
    <property type="project" value="TreeGrafter"/>
</dbReference>
<keyword evidence="3" id="KW-0479">Metal-binding</keyword>
<feature type="active site" description="Proton acceptor" evidence="2">
    <location>
        <position position="175"/>
    </location>
</feature>
<dbReference type="VEuPathDB" id="TriTrypDB:TcCLB.507623.140"/>
<feature type="signal peptide" evidence="5">
    <location>
        <begin position="1"/>
        <end position="24"/>
    </location>
</feature>
<dbReference type="SUPFAM" id="SSF54060">
    <property type="entry name" value="His-Me finger endonucleases"/>
    <property type="match status" value="1"/>
</dbReference>
<name>A0A2V2VH02_TRYCR</name>
<keyword evidence="8" id="KW-0255">Endonuclease</keyword>
<dbReference type="SMART" id="SM00477">
    <property type="entry name" value="NUC"/>
    <property type="match status" value="1"/>
</dbReference>
<dbReference type="EMBL" id="PRFA01000021">
    <property type="protein sequence ID" value="PWU95660.1"/>
    <property type="molecule type" value="Genomic_DNA"/>
</dbReference>
<dbReference type="VEuPathDB" id="TriTrypDB:Tc_MARK_9714"/>
<dbReference type="GO" id="GO:0005634">
    <property type="term" value="C:nucleus"/>
    <property type="evidence" value="ECO:0007669"/>
    <property type="project" value="TreeGrafter"/>
</dbReference>
<evidence type="ECO:0000256" key="3">
    <source>
        <dbReference type="PIRSR" id="PIRSR640255-2"/>
    </source>
</evidence>
<proteinExistence type="inferred from homology"/>
<dbReference type="GO" id="GO:0046872">
    <property type="term" value="F:metal ion binding"/>
    <property type="evidence" value="ECO:0007669"/>
    <property type="project" value="UniProtKB-KW"/>
</dbReference>
<dbReference type="VEuPathDB" id="TriTrypDB:TcYC6_0064030"/>
<protein>
    <submittedName>
        <fullName evidence="8">Putative endonuclease G</fullName>
    </submittedName>
</protein>
<evidence type="ECO:0000259" key="6">
    <source>
        <dbReference type="SMART" id="SM00477"/>
    </source>
</evidence>
<sequence length="455" mass="51155">MPLFPSSAIGRALMLLSATLFGTAAGVAKERASGKRLQHEQEFVPIRDAEQMDAARMVLSPFMQQTVSKGLPSDERLRFFDGFVASLNYERRIPNWVLEYFPSPAVAEATAALRGEEKEEAGENEEEGPNGARRGGIRFFADTTVPEAFRVTPDDYTGGREQQRLPHTRGLSRGHLAAAQFHKHSTKEMTETFNMNANVVPQDMTMNALDWLRLENLMKKLLLRYEGGIWVVTGPVFSPRYVYGDPRSWGWTESRSTSAVTPATTVSGVNGDMKKARKVVCYELVGKHDVAVPTHLFKVVLGERGDGSHEVAAFLIPNEPIVSERPLVAYQVPVTELEKRTGLQFFQKVIPANDTASTLWRGRNAQRQGLDALPNICRRMSCEARTVALFQTQRSIAQLRAAQSLPELQQVFTRLLEERRQQRPGEKRNHLDTAVMREYEERRKELAEEALSEGK</sequence>
<evidence type="ECO:0000256" key="5">
    <source>
        <dbReference type="SAM" id="SignalP"/>
    </source>
</evidence>
<accession>A0A2V2VH02</accession>
<dbReference type="GO" id="GO:0005743">
    <property type="term" value="C:mitochondrial inner membrane"/>
    <property type="evidence" value="ECO:0007669"/>
    <property type="project" value="TreeGrafter"/>
</dbReference>
<dbReference type="InterPro" id="IPR020821">
    <property type="entry name" value="ENPP1-3/EXOG-like_nuc-like"/>
</dbReference>
<reference evidence="8 9" key="1">
    <citation type="journal article" date="2018" name="Microb. Genom.">
        <title>Expanding an expanded genome: long-read sequencing of Trypanosoma cruzi.</title>
        <authorList>
            <person name="Berna L."/>
            <person name="Rodriguez M."/>
            <person name="Chiribao M.L."/>
            <person name="Parodi-Talice A."/>
            <person name="Pita S."/>
            <person name="Rijo G."/>
            <person name="Alvarez-Valin F."/>
            <person name="Robello C."/>
        </authorList>
    </citation>
    <scope>NUCLEOTIDE SEQUENCE [LARGE SCALE GENOMIC DNA]</scope>
    <source>
        <strain evidence="8 9">Dm28c</strain>
    </source>
</reference>
<evidence type="ECO:0000313" key="8">
    <source>
        <dbReference type="EMBL" id="PWU95660.1"/>
    </source>
</evidence>
<evidence type="ECO:0000256" key="1">
    <source>
        <dbReference type="ARBA" id="ARBA00010052"/>
    </source>
</evidence>
<dbReference type="AlphaFoldDB" id="A0A2V2VH02"/>
<dbReference type="VEuPathDB" id="TriTrypDB:TcCLB.506867.10"/>
<comment type="similarity">
    <text evidence="1">Belongs to the DNA/RNA non-specific endonuclease family.</text>
</comment>
<dbReference type="VEuPathDB" id="TriTrypDB:C3747_125g78"/>
<dbReference type="PANTHER" id="PTHR13966">
    <property type="entry name" value="ENDONUCLEASE RELATED"/>
    <property type="match status" value="1"/>
</dbReference>
<dbReference type="Pfam" id="PF01223">
    <property type="entry name" value="Endonuclease_NS"/>
    <property type="match status" value="1"/>
</dbReference>
<dbReference type="VEuPathDB" id="TriTrypDB:TcCL_ESM07442"/>
<keyword evidence="8" id="KW-0540">Nuclease</keyword>
<dbReference type="InterPro" id="IPR044925">
    <property type="entry name" value="His-Me_finger_sf"/>
</dbReference>
<dbReference type="GO" id="GO:0000014">
    <property type="term" value="F:single-stranded DNA endodeoxyribonuclease activity"/>
    <property type="evidence" value="ECO:0007669"/>
    <property type="project" value="TreeGrafter"/>
</dbReference>
<feature type="binding site" evidence="3">
    <location>
        <position position="207"/>
    </location>
    <ligand>
        <name>Mg(2+)</name>
        <dbReference type="ChEBI" id="CHEBI:18420"/>
        <note>catalytic</note>
    </ligand>
</feature>
<dbReference type="InterPro" id="IPR040255">
    <property type="entry name" value="Non-specific_endonuclease"/>
</dbReference>
<dbReference type="VEuPathDB" id="TriTrypDB:TcG_02241"/>
<evidence type="ECO:0000256" key="2">
    <source>
        <dbReference type="PIRSR" id="PIRSR640255-1"/>
    </source>
</evidence>